<dbReference type="EC" id="1.2.1.79" evidence="4"/>
<evidence type="ECO:0000256" key="3">
    <source>
        <dbReference type="ARBA" id="ARBA00023027"/>
    </source>
</evidence>
<evidence type="ECO:0000313" key="10">
    <source>
        <dbReference type="EMBL" id="KAA1251486.1"/>
    </source>
</evidence>
<dbReference type="InterPro" id="IPR016163">
    <property type="entry name" value="Ald_DH_C"/>
</dbReference>
<name>A0A5B1BT07_MYCSI</name>
<dbReference type="InterPro" id="IPR015590">
    <property type="entry name" value="Aldehyde_DH_dom"/>
</dbReference>
<evidence type="ECO:0000256" key="4">
    <source>
        <dbReference type="ARBA" id="ARBA00039122"/>
    </source>
</evidence>
<dbReference type="FunFam" id="3.40.605.10:FF:000026">
    <property type="entry name" value="Aldehyde dehydrogenase, putative"/>
    <property type="match status" value="1"/>
</dbReference>
<evidence type="ECO:0000313" key="11">
    <source>
        <dbReference type="Proteomes" id="UP000324701"/>
    </source>
</evidence>
<dbReference type="GO" id="GO:0036243">
    <property type="term" value="F:succinate-semialdehyde dehydrogenase (NADP+) activity"/>
    <property type="evidence" value="ECO:0007669"/>
    <property type="project" value="UniProtKB-EC"/>
</dbReference>
<comment type="catalytic activity">
    <reaction evidence="6">
        <text>succinate semialdehyde + NADP(+) + H2O = succinate + NADPH + 2 H(+)</text>
        <dbReference type="Rhea" id="RHEA:13213"/>
        <dbReference type="ChEBI" id="CHEBI:15377"/>
        <dbReference type="ChEBI" id="CHEBI:15378"/>
        <dbReference type="ChEBI" id="CHEBI:30031"/>
        <dbReference type="ChEBI" id="CHEBI:57706"/>
        <dbReference type="ChEBI" id="CHEBI:57783"/>
        <dbReference type="ChEBI" id="CHEBI:58349"/>
        <dbReference type="EC" id="1.2.1.79"/>
    </reaction>
</comment>
<keyword evidence="2 8" id="KW-0560">Oxidoreductase</keyword>
<proteinExistence type="inferred from homology"/>
<comment type="caution">
    <text evidence="10">The sequence shown here is derived from an EMBL/GenBank/DDBJ whole genome shotgun (WGS) entry which is preliminary data.</text>
</comment>
<protein>
    <recommendedName>
        <fullName evidence="5">Putative succinate-semialdehyde dehydrogenase [NADP(+)] 2</fullName>
        <ecNumber evidence="4">1.2.1.79</ecNumber>
    </recommendedName>
</protein>
<evidence type="ECO:0000256" key="5">
    <source>
        <dbReference type="ARBA" id="ARBA00039663"/>
    </source>
</evidence>
<dbReference type="Pfam" id="PF00171">
    <property type="entry name" value="Aldedh"/>
    <property type="match status" value="1"/>
</dbReference>
<comment type="similarity">
    <text evidence="1 8">Belongs to the aldehyde dehydrogenase family.</text>
</comment>
<accession>A0A5B1BT07</accession>
<organism evidence="10 11">
    <name type="scientific">Mycobacterium simiae</name>
    <name type="common">Mycobacterium habana</name>
    <dbReference type="NCBI Taxonomy" id="1784"/>
    <lineage>
        <taxon>Bacteria</taxon>
        <taxon>Bacillati</taxon>
        <taxon>Actinomycetota</taxon>
        <taxon>Actinomycetes</taxon>
        <taxon>Mycobacteriales</taxon>
        <taxon>Mycobacteriaceae</taxon>
        <taxon>Mycobacterium</taxon>
        <taxon>Mycobacterium simiae complex</taxon>
    </lineage>
</organism>
<dbReference type="RefSeq" id="WP_149652670.1">
    <property type="nucleotide sequence ID" value="NZ_VTZN01000013.1"/>
</dbReference>
<evidence type="ECO:0000256" key="1">
    <source>
        <dbReference type="ARBA" id="ARBA00009986"/>
    </source>
</evidence>
<dbReference type="Gene3D" id="3.40.605.10">
    <property type="entry name" value="Aldehyde Dehydrogenase, Chain A, domain 1"/>
    <property type="match status" value="1"/>
</dbReference>
<reference evidence="10 11" key="1">
    <citation type="submission" date="2019-09" db="EMBL/GenBank/DDBJ databases">
        <title>Report of infection by Mycobacterium simiae a patient suffering from pulmonary tuberculosis.</title>
        <authorList>
            <person name="Mohanty P.S."/>
            <person name="Bansal A.K."/>
            <person name="Singh H."/>
            <person name="Sharma S."/>
            <person name="Patil S.A."/>
            <person name="Upadhaya P."/>
            <person name="Singh P.K."/>
            <person name="Kumar D."/>
            <person name="Kumar S."/>
            <person name="Singh R.K."/>
            <person name="Chaudhary B."/>
        </authorList>
    </citation>
    <scope>NUCLEOTIDE SEQUENCE [LARGE SCALE GENOMIC DNA]</scope>
    <source>
        <strain evidence="10 11">JAL-560-SIM</strain>
    </source>
</reference>
<feature type="domain" description="Aldehyde dehydrogenase" evidence="9">
    <location>
        <begin position="33"/>
        <end position="493"/>
    </location>
</feature>
<evidence type="ECO:0000256" key="8">
    <source>
        <dbReference type="RuleBase" id="RU003345"/>
    </source>
</evidence>
<dbReference type="OrthoDB" id="6882680at2"/>
<dbReference type="PANTHER" id="PTHR11699">
    <property type="entry name" value="ALDEHYDE DEHYDROGENASE-RELATED"/>
    <property type="match status" value="1"/>
</dbReference>
<evidence type="ECO:0000259" key="9">
    <source>
        <dbReference type="Pfam" id="PF00171"/>
    </source>
</evidence>
<dbReference type="SUPFAM" id="SSF53720">
    <property type="entry name" value="ALDH-like"/>
    <property type="match status" value="1"/>
</dbReference>
<keyword evidence="3" id="KW-0520">NAD</keyword>
<dbReference type="EMBL" id="VTZN01000013">
    <property type="protein sequence ID" value="KAA1251486.1"/>
    <property type="molecule type" value="Genomic_DNA"/>
</dbReference>
<dbReference type="PROSITE" id="PS00687">
    <property type="entry name" value="ALDEHYDE_DEHYDR_GLU"/>
    <property type="match status" value="1"/>
</dbReference>
<evidence type="ECO:0000256" key="7">
    <source>
        <dbReference type="PROSITE-ProRule" id="PRU10007"/>
    </source>
</evidence>
<feature type="active site" evidence="7">
    <location>
        <position position="269"/>
    </location>
</feature>
<sequence length="497" mass="52295">MTAISTDQRVNDFLAAQRQLFIGGQQQMSLCGKTFDTPNPATGARLATVAEGQAEDIDAAVAAARAAFDGPWSAMTPAQRAKILWKIGDLIEEHAETLAEIESLDNGKPKSQALVVDIAAAAEIFRYMAGWCTKLDGKTVQLSTPYAPGAVFHAYTVREPVGVVGQIIPWNFPLLMAAWKLAPALACGNTAVLKPAEQTPLSALYLADLIDEAGLPAGVVNVVTGFGDTAGAALAAHPGVDKIAFTGSTEVGKLIVDAARANLKKVTLELGGKAPNIVFADADVEAAIRGAAEAIFFNQGQVCCAGSRLFVENRVYDDVVAEVSEIAAAMKLGDGRAPDTTMGPLVSAEQRDRVSGYVDGGLAEGAVAVTGGAPAANQDGYFYRPTVLTGTRPDMAVVREEVFGPVLVVDRFDDPAQVVRSANDTVYGLSAGIWTKDVSKAHRMAKAMQAGTVWINCFNILDAALPFGGYKQSGWGREMGQEVLDAYTQTKSVVTLI</sequence>
<keyword evidence="11" id="KW-1185">Reference proteome</keyword>
<evidence type="ECO:0000256" key="2">
    <source>
        <dbReference type="ARBA" id="ARBA00023002"/>
    </source>
</evidence>
<evidence type="ECO:0000256" key="6">
    <source>
        <dbReference type="ARBA" id="ARBA00048559"/>
    </source>
</evidence>
<gene>
    <name evidence="10" type="ORF">F0Q45_03865</name>
</gene>
<dbReference type="InterPro" id="IPR029510">
    <property type="entry name" value="Ald_DH_CS_GLU"/>
</dbReference>
<dbReference type="FunFam" id="3.40.605.10:FF:000011">
    <property type="entry name" value="ALD5p Mitochondrial aldehyde dehydrogenase"/>
    <property type="match status" value="1"/>
</dbReference>
<dbReference type="InterPro" id="IPR016162">
    <property type="entry name" value="Ald_DH_N"/>
</dbReference>
<dbReference type="InterPro" id="IPR016161">
    <property type="entry name" value="Ald_DH/histidinol_DH"/>
</dbReference>
<dbReference type="PROSITE" id="PS00070">
    <property type="entry name" value="ALDEHYDE_DEHYDR_CYS"/>
    <property type="match status" value="1"/>
</dbReference>
<dbReference type="InterPro" id="IPR016160">
    <property type="entry name" value="Ald_DH_CS_CYS"/>
</dbReference>
<dbReference type="AlphaFoldDB" id="A0A5B1BT07"/>
<dbReference type="Gene3D" id="3.40.309.10">
    <property type="entry name" value="Aldehyde Dehydrogenase, Chain A, domain 2"/>
    <property type="match status" value="1"/>
</dbReference>
<dbReference type="FunFam" id="3.40.309.10:FF:000012">
    <property type="entry name" value="Betaine aldehyde dehydrogenase"/>
    <property type="match status" value="1"/>
</dbReference>
<dbReference type="Proteomes" id="UP000324701">
    <property type="component" value="Unassembled WGS sequence"/>
</dbReference>